<dbReference type="AlphaFoldDB" id="A0A660SP71"/>
<feature type="transmembrane region" description="Helical" evidence="10">
    <location>
        <begin position="393"/>
        <end position="413"/>
    </location>
</feature>
<keyword evidence="10" id="KW-1003">Cell membrane</keyword>
<evidence type="ECO:0000256" key="11">
    <source>
        <dbReference type="RuleBase" id="RU004349"/>
    </source>
</evidence>
<evidence type="ECO:0000313" key="12">
    <source>
        <dbReference type="EMBL" id="RKX72549.1"/>
    </source>
</evidence>
<evidence type="ECO:0000256" key="7">
    <source>
        <dbReference type="ARBA" id="ARBA00023010"/>
    </source>
</evidence>
<dbReference type="Proteomes" id="UP000271125">
    <property type="component" value="Unassembled WGS sequence"/>
</dbReference>
<dbReference type="SUPFAM" id="SSF103491">
    <property type="entry name" value="Preprotein translocase SecY subunit"/>
    <property type="match status" value="1"/>
</dbReference>
<feature type="transmembrane region" description="Helical" evidence="10">
    <location>
        <begin position="215"/>
        <end position="235"/>
    </location>
</feature>
<organism evidence="12 13">
    <name type="scientific">candidate division TA06 bacterium</name>
    <dbReference type="NCBI Taxonomy" id="2250710"/>
    <lineage>
        <taxon>Bacteria</taxon>
        <taxon>Bacteria division TA06</taxon>
    </lineage>
</organism>
<comment type="similarity">
    <text evidence="2 10 11">Belongs to the SecY/SEC61-alpha family.</text>
</comment>
<dbReference type="HAMAP" id="MF_01465">
    <property type="entry name" value="SecY"/>
    <property type="match status" value="1"/>
</dbReference>
<dbReference type="FunFam" id="1.10.3370.10:FF:000001">
    <property type="entry name" value="Preprotein translocase subunit SecY"/>
    <property type="match status" value="1"/>
</dbReference>
<dbReference type="GO" id="GO:0065002">
    <property type="term" value="P:intracellular protein transmembrane transport"/>
    <property type="evidence" value="ECO:0007669"/>
    <property type="project" value="UniProtKB-UniRule"/>
</dbReference>
<evidence type="ECO:0000256" key="10">
    <source>
        <dbReference type="HAMAP-Rule" id="MF_01465"/>
    </source>
</evidence>
<dbReference type="Gene3D" id="1.10.3370.10">
    <property type="entry name" value="SecY subunit domain"/>
    <property type="match status" value="1"/>
</dbReference>
<gene>
    <name evidence="10" type="primary">secY</name>
    <name evidence="12" type="ORF">DRP43_00455</name>
</gene>
<reference evidence="12 13" key="1">
    <citation type="submission" date="2018-06" db="EMBL/GenBank/DDBJ databases">
        <title>Extensive metabolic versatility and redundancy in microbially diverse, dynamic hydrothermal sediments.</title>
        <authorList>
            <person name="Dombrowski N."/>
            <person name="Teske A."/>
            <person name="Baker B.J."/>
        </authorList>
    </citation>
    <scope>NUCLEOTIDE SEQUENCE [LARGE SCALE GENOMIC DNA]</scope>
    <source>
        <strain evidence="12">B10_G13</strain>
    </source>
</reference>
<keyword evidence="3 10" id="KW-0813">Transport</keyword>
<feature type="transmembrane region" description="Helical" evidence="10">
    <location>
        <begin position="312"/>
        <end position="333"/>
    </location>
</feature>
<dbReference type="InterPro" id="IPR030659">
    <property type="entry name" value="SecY_CS"/>
</dbReference>
<keyword evidence="8 10" id="KW-0472">Membrane</keyword>
<dbReference type="InterPro" id="IPR023201">
    <property type="entry name" value="SecY_dom_sf"/>
</dbReference>
<dbReference type="PRINTS" id="PR00303">
    <property type="entry name" value="SECYTRNLCASE"/>
</dbReference>
<comment type="subunit">
    <text evidence="10">Component of the Sec protein translocase complex. Heterotrimer consisting of SecY, SecE and SecG subunits. The heterotrimers can form oligomers, although 1 heterotrimer is thought to be able to translocate proteins. Interacts with the ribosome. Interacts with SecDF, and other proteins may be involved. Interacts with SecA.</text>
</comment>
<keyword evidence="6 10" id="KW-1133">Transmembrane helix</keyword>
<dbReference type="PIRSF" id="PIRSF004557">
    <property type="entry name" value="SecY"/>
    <property type="match status" value="1"/>
</dbReference>
<evidence type="ECO:0000256" key="9">
    <source>
        <dbReference type="ARBA" id="ARBA00039733"/>
    </source>
</evidence>
<evidence type="ECO:0000256" key="2">
    <source>
        <dbReference type="ARBA" id="ARBA00005751"/>
    </source>
</evidence>
<evidence type="ECO:0000256" key="5">
    <source>
        <dbReference type="ARBA" id="ARBA00022927"/>
    </source>
</evidence>
<evidence type="ECO:0000256" key="6">
    <source>
        <dbReference type="ARBA" id="ARBA00022989"/>
    </source>
</evidence>
<comment type="caution">
    <text evidence="12">The sequence shown here is derived from an EMBL/GenBank/DDBJ whole genome shotgun (WGS) entry which is preliminary data.</text>
</comment>
<feature type="transmembrane region" description="Helical" evidence="10">
    <location>
        <begin position="18"/>
        <end position="36"/>
    </location>
</feature>
<dbReference type="PANTHER" id="PTHR10906">
    <property type="entry name" value="SECY/SEC61-ALPHA FAMILY MEMBER"/>
    <property type="match status" value="1"/>
</dbReference>
<feature type="transmembrane region" description="Helical" evidence="10">
    <location>
        <begin position="269"/>
        <end position="292"/>
    </location>
</feature>
<feature type="transmembrane region" description="Helical" evidence="10">
    <location>
        <begin position="365"/>
        <end position="387"/>
    </location>
</feature>
<evidence type="ECO:0000256" key="4">
    <source>
        <dbReference type="ARBA" id="ARBA00022692"/>
    </source>
</evidence>
<dbReference type="GO" id="GO:0043952">
    <property type="term" value="P:protein transport by the Sec complex"/>
    <property type="evidence" value="ECO:0007669"/>
    <property type="project" value="UniProtKB-UniRule"/>
</dbReference>
<proteinExistence type="inferred from homology"/>
<dbReference type="EMBL" id="QNBD01000012">
    <property type="protein sequence ID" value="RKX72549.1"/>
    <property type="molecule type" value="Genomic_DNA"/>
</dbReference>
<feature type="transmembrane region" description="Helical" evidence="10">
    <location>
        <begin position="115"/>
        <end position="132"/>
    </location>
</feature>
<dbReference type="GO" id="GO:0006605">
    <property type="term" value="P:protein targeting"/>
    <property type="evidence" value="ECO:0007669"/>
    <property type="project" value="UniProtKB-UniRule"/>
</dbReference>
<sequence>MFKGLYNAFKIEDLRKKILFTLGIFIIYRIGGHIPLPGVNIKEIISAFASTYSGSILGFYDIFTGGALSRATIFSLGIMPYISAAIIFELLVPVIPTLAKLREEGEQGRKKITQYTRYFTVLIALVQSYGTTFFIESMRSPSGIAVVPNPGFAFRIMTILSLTTGAIVVMWLGERITEKGIGNGMSLLILIGIVSRLPSESLGIFRMLFSGAMSWIMFFVLLALIFIITAAVVLVTQGQRRIPVQYAKRVVGNKIYGGQSTHLPLNVNAAGVIPIIFAQSILMFPNTIVTFLAKDAAWGQTLINLFRPTGPLYVIIYAILIVFFAYFYTAMVINPEEIAGNMQKYGGFIPGVRPGKKTAEYVDHVMVRITLPGALFFTAIAITPIYIMNWTHANIYFGGTSILITVGVVIEIMHTIESHLLMRHYDGFVKKGKIRGRR</sequence>
<dbReference type="PROSITE" id="PS00756">
    <property type="entry name" value="SECY_2"/>
    <property type="match status" value="1"/>
</dbReference>
<keyword evidence="5 10" id="KW-0653">Protein transport</keyword>
<keyword evidence="7 10" id="KW-0811">Translocation</keyword>
<name>A0A660SP71_UNCT6</name>
<evidence type="ECO:0000313" key="13">
    <source>
        <dbReference type="Proteomes" id="UP000271125"/>
    </source>
</evidence>
<dbReference type="InterPro" id="IPR026593">
    <property type="entry name" value="SecY"/>
</dbReference>
<keyword evidence="4 10" id="KW-0812">Transmembrane</keyword>
<evidence type="ECO:0000256" key="1">
    <source>
        <dbReference type="ARBA" id="ARBA00004141"/>
    </source>
</evidence>
<dbReference type="InterPro" id="IPR002208">
    <property type="entry name" value="SecY/SEC61-alpha"/>
</dbReference>
<dbReference type="NCBIfam" id="TIGR00967">
    <property type="entry name" value="3a0501s007"/>
    <property type="match status" value="1"/>
</dbReference>
<feature type="transmembrane region" description="Helical" evidence="10">
    <location>
        <begin position="152"/>
        <end position="173"/>
    </location>
</feature>
<dbReference type="Pfam" id="PF00344">
    <property type="entry name" value="SecY"/>
    <property type="match status" value="1"/>
</dbReference>
<dbReference type="GO" id="GO:0005886">
    <property type="term" value="C:plasma membrane"/>
    <property type="evidence" value="ECO:0007669"/>
    <property type="project" value="UniProtKB-SubCell"/>
</dbReference>
<accession>A0A660SP71</accession>
<feature type="transmembrane region" description="Helical" evidence="10">
    <location>
        <begin position="185"/>
        <end position="209"/>
    </location>
</feature>
<protein>
    <recommendedName>
        <fullName evidence="9 10">Protein translocase subunit SecY</fullName>
    </recommendedName>
</protein>
<evidence type="ECO:0000256" key="8">
    <source>
        <dbReference type="ARBA" id="ARBA00023136"/>
    </source>
</evidence>
<evidence type="ECO:0000256" key="3">
    <source>
        <dbReference type="ARBA" id="ARBA00022448"/>
    </source>
</evidence>
<comment type="function">
    <text evidence="10">The central subunit of the protein translocation channel SecYEG. Consists of two halves formed by TMs 1-5 and 6-10. These two domains form a lateral gate at the front which open onto the bilayer between TMs 2 and 7, and are clamped together by SecE at the back. The channel is closed by both a pore ring composed of hydrophobic SecY resides and a short helix (helix 2A) on the extracellular side of the membrane which forms a plug. The plug probably moves laterally to allow the channel to open. The ring and the pore may move independently.</text>
</comment>
<comment type="subcellular location">
    <subcellularLocation>
        <location evidence="10">Cell membrane</location>
        <topology evidence="10">Multi-pass membrane protein</topology>
    </subcellularLocation>
    <subcellularLocation>
        <location evidence="1">Membrane</location>
        <topology evidence="1">Multi-pass membrane protein</topology>
    </subcellularLocation>
</comment>
<feature type="transmembrane region" description="Helical" evidence="10">
    <location>
        <begin position="73"/>
        <end position="95"/>
    </location>
</feature>